<name>A0AA38MFU7_9CUCU</name>
<accession>A0AA38MFU7</accession>
<dbReference type="EMBL" id="JALNTZ010000004">
    <property type="protein sequence ID" value="KAJ3654366.1"/>
    <property type="molecule type" value="Genomic_DNA"/>
</dbReference>
<comment type="caution">
    <text evidence="1">The sequence shown here is derived from an EMBL/GenBank/DDBJ whole genome shotgun (WGS) entry which is preliminary data.</text>
</comment>
<keyword evidence="2" id="KW-1185">Reference proteome</keyword>
<proteinExistence type="predicted"/>
<sequence>MLNRNDIFGNDTYLPSTHLEHQRIVNWTLDESYSQTKSLVYPERAITTAKYLWFSFEPHLNELGCHDRDGFKITLYHYTVAKRPFYIEHPGSYEVGINLSRNDVYFKGLEILFLAANKMFLLVRTSASFFQNNITTRVCGYGCLMCHIMARS</sequence>
<dbReference type="AlphaFoldDB" id="A0AA38MFU7"/>
<organism evidence="1 2">
    <name type="scientific">Zophobas morio</name>
    <dbReference type="NCBI Taxonomy" id="2755281"/>
    <lineage>
        <taxon>Eukaryota</taxon>
        <taxon>Metazoa</taxon>
        <taxon>Ecdysozoa</taxon>
        <taxon>Arthropoda</taxon>
        <taxon>Hexapoda</taxon>
        <taxon>Insecta</taxon>
        <taxon>Pterygota</taxon>
        <taxon>Neoptera</taxon>
        <taxon>Endopterygota</taxon>
        <taxon>Coleoptera</taxon>
        <taxon>Polyphaga</taxon>
        <taxon>Cucujiformia</taxon>
        <taxon>Tenebrionidae</taxon>
        <taxon>Zophobas</taxon>
    </lineage>
</organism>
<reference evidence="1" key="1">
    <citation type="journal article" date="2023" name="G3 (Bethesda)">
        <title>Whole genome assemblies of Zophobas morio and Tenebrio molitor.</title>
        <authorList>
            <person name="Kaur S."/>
            <person name="Stinson S.A."/>
            <person name="diCenzo G.C."/>
        </authorList>
    </citation>
    <scope>NUCLEOTIDE SEQUENCE</scope>
    <source>
        <strain evidence="1">QUZm001</strain>
    </source>
</reference>
<evidence type="ECO:0000313" key="1">
    <source>
        <dbReference type="EMBL" id="KAJ3654366.1"/>
    </source>
</evidence>
<protein>
    <submittedName>
        <fullName evidence="1">Uncharacterized protein</fullName>
    </submittedName>
</protein>
<dbReference type="Proteomes" id="UP001168821">
    <property type="component" value="Unassembled WGS sequence"/>
</dbReference>
<gene>
    <name evidence="1" type="ORF">Zmor_013558</name>
</gene>
<evidence type="ECO:0000313" key="2">
    <source>
        <dbReference type="Proteomes" id="UP001168821"/>
    </source>
</evidence>